<evidence type="ECO:0000256" key="10">
    <source>
        <dbReference type="SAM" id="Phobius"/>
    </source>
</evidence>
<reference evidence="12 13" key="1">
    <citation type="journal article" date="2012" name="BMC Genomics">
        <title>Genome-guided analysis of physiological and morphological traits of the fermentative acetate oxidizer Thermacetogenium phaeum.</title>
        <authorList>
            <person name="Oehler D."/>
            <person name="Poehlein A."/>
            <person name="Leimbach A."/>
            <person name="Muller N."/>
            <person name="Daniel R."/>
            <person name="Gottschalk G."/>
            <person name="Schink B."/>
        </authorList>
    </citation>
    <scope>NUCLEOTIDE SEQUENCE [LARGE SCALE GENOMIC DNA]</scope>
    <source>
        <strain evidence="13">ATCC BAA-254 / DSM 26808 / PB</strain>
    </source>
</reference>
<evidence type="ECO:0000313" key="12">
    <source>
        <dbReference type="EMBL" id="AFV11868.1"/>
    </source>
</evidence>
<dbReference type="HOGENOM" id="CLU_035032_2_1_9"/>
<dbReference type="InterPro" id="IPR003004">
    <property type="entry name" value="GspF/PilC"/>
</dbReference>
<dbReference type="RefSeq" id="WP_015050748.1">
    <property type="nucleotide sequence ID" value="NC_018870.1"/>
</dbReference>
<evidence type="ECO:0000256" key="6">
    <source>
        <dbReference type="ARBA" id="ARBA00022692"/>
    </source>
</evidence>
<dbReference type="GO" id="GO:0009306">
    <property type="term" value="P:protein secretion"/>
    <property type="evidence" value="ECO:0007669"/>
    <property type="project" value="InterPro"/>
</dbReference>
<evidence type="ECO:0000259" key="11">
    <source>
        <dbReference type="Pfam" id="PF00482"/>
    </source>
</evidence>
<dbReference type="PANTHER" id="PTHR30012">
    <property type="entry name" value="GENERAL SECRETION PATHWAY PROTEIN"/>
    <property type="match status" value="1"/>
</dbReference>
<evidence type="ECO:0000256" key="5">
    <source>
        <dbReference type="ARBA" id="ARBA00022519"/>
    </source>
</evidence>
<proteinExistence type="inferred from homology"/>
<evidence type="ECO:0000256" key="3">
    <source>
        <dbReference type="ARBA" id="ARBA00022448"/>
    </source>
</evidence>
<organism evidence="12 13">
    <name type="scientific">Thermacetogenium phaeum (strain ATCC BAA-254 / DSM 26808 / PB)</name>
    <dbReference type="NCBI Taxonomy" id="1089553"/>
    <lineage>
        <taxon>Bacteria</taxon>
        <taxon>Bacillati</taxon>
        <taxon>Bacillota</taxon>
        <taxon>Clostridia</taxon>
        <taxon>Thermoanaerobacterales</taxon>
        <taxon>Thermoanaerobacteraceae</taxon>
        <taxon>Thermacetogenium</taxon>
    </lineage>
</organism>
<dbReference type="eggNOG" id="COG1459">
    <property type="taxonomic scope" value="Bacteria"/>
</dbReference>
<feature type="domain" description="Type II secretion system protein GspF" evidence="11">
    <location>
        <begin position="272"/>
        <end position="394"/>
    </location>
</feature>
<gene>
    <name evidence="12" type="primary">pilC</name>
    <name evidence="12" type="ordered locus">Tph_c16630</name>
</gene>
<dbReference type="Proteomes" id="UP000000467">
    <property type="component" value="Chromosome"/>
</dbReference>
<evidence type="ECO:0000256" key="7">
    <source>
        <dbReference type="ARBA" id="ARBA00022989"/>
    </source>
</evidence>
<sequence length="407" mass="44506">MPQLFAYRARNLAGRLVTGRVEAENTGTAVALLREKNLFVVSIEPVRTIGLDWRELFAVKIGVRDLAVFCRQFATMVGAGIPLLKCLDVLAKQAQNRQLQRILREVITDVEKGKGLSDAFNQHRRQLPEILINMLVAGEVSGRLEQTLLRLAVHFEKEHEIREKVKSAMTYPLFVAGIAVAAVVALLILIVPVFVDIFNEMGAELPLPTRMVIGASTLLTQYWYLWLLLLAALFLGLRYALATKKGKAYLDRLLLRMPVVGPLVSKTVVARFARTFAALLQSGVPMLQSLETVERIAGNTVAAAELAAARAGVKEGERMAGALLKSKVFPPMAVNMIAVGEEAGTLDDLLEKLSDFYERETAETVERLSSIVEPLLIALVGILVGFIAISIYLPMFGLSGAIQGGAM</sequence>
<comment type="subcellular location">
    <subcellularLocation>
        <location evidence="1">Cell inner membrane</location>
        <topology evidence="1">Multi-pass membrane protein</topology>
    </subcellularLocation>
    <subcellularLocation>
        <location evidence="9">Cell membrane</location>
        <topology evidence="9">Multi-pass membrane protein</topology>
    </subcellularLocation>
</comment>
<dbReference type="GO" id="GO:0005886">
    <property type="term" value="C:plasma membrane"/>
    <property type="evidence" value="ECO:0007669"/>
    <property type="project" value="UniProtKB-SubCell"/>
</dbReference>
<evidence type="ECO:0000313" key="13">
    <source>
        <dbReference type="Proteomes" id="UP000000467"/>
    </source>
</evidence>
<feature type="transmembrane region" description="Helical" evidence="10">
    <location>
        <begin position="223"/>
        <end position="241"/>
    </location>
</feature>
<dbReference type="AlphaFoldDB" id="K4LG99"/>
<dbReference type="PANTHER" id="PTHR30012:SF0">
    <property type="entry name" value="TYPE II SECRETION SYSTEM PROTEIN F-RELATED"/>
    <property type="match status" value="1"/>
</dbReference>
<keyword evidence="4" id="KW-1003">Cell membrane</keyword>
<feature type="transmembrane region" description="Helical" evidence="10">
    <location>
        <begin position="171"/>
        <end position="195"/>
    </location>
</feature>
<dbReference type="InterPro" id="IPR018076">
    <property type="entry name" value="T2SS_GspF_dom"/>
</dbReference>
<evidence type="ECO:0000256" key="8">
    <source>
        <dbReference type="ARBA" id="ARBA00023136"/>
    </source>
</evidence>
<dbReference type="FunFam" id="1.20.81.30:FF:000001">
    <property type="entry name" value="Type II secretion system protein F"/>
    <property type="match status" value="2"/>
</dbReference>
<keyword evidence="13" id="KW-1185">Reference proteome</keyword>
<dbReference type="STRING" id="1089553.Tph_c16630"/>
<dbReference type="Gene3D" id="1.20.81.30">
    <property type="entry name" value="Type II secretion system (T2SS), domain F"/>
    <property type="match status" value="2"/>
</dbReference>
<dbReference type="OrthoDB" id="9805682at2"/>
<accession>K4LG99</accession>
<evidence type="ECO:0000256" key="2">
    <source>
        <dbReference type="ARBA" id="ARBA00005745"/>
    </source>
</evidence>
<keyword evidence="5" id="KW-0997">Cell inner membrane</keyword>
<comment type="similarity">
    <text evidence="2 9">Belongs to the GSP F family.</text>
</comment>
<dbReference type="InterPro" id="IPR042094">
    <property type="entry name" value="T2SS_GspF_sf"/>
</dbReference>
<evidence type="ECO:0000256" key="4">
    <source>
        <dbReference type="ARBA" id="ARBA00022475"/>
    </source>
</evidence>
<feature type="domain" description="Type II secretion system protein GspF" evidence="11">
    <location>
        <begin position="69"/>
        <end position="192"/>
    </location>
</feature>
<keyword evidence="3 9" id="KW-0813">Transport</keyword>
<keyword evidence="8 10" id="KW-0472">Membrane</keyword>
<dbReference type="KEGG" id="tpz:Tph_c16630"/>
<dbReference type="InterPro" id="IPR001992">
    <property type="entry name" value="T2SS_GspF/T4SS_PilC_CS"/>
</dbReference>
<dbReference type="Pfam" id="PF00482">
    <property type="entry name" value="T2SSF"/>
    <property type="match status" value="2"/>
</dbReference>
<dbReference type="PROSITE" id="PS00874">
    <property type="entry name" value="T2SP_F"/>
    <property type="match status" value="1"/>
</dbReference>
<dbReference type="EMBL" id="CP003732">
    <property type="protein sequence ID" value="AFV11868.1"/>
    <property type="molecule type" value="Genomic_DNA"/>
</dbReference>
<protein>
    <submittedName>
        <fullName evidence="12">Type 4 fimbrial assembly protein PilC</fullName>
    </submittedName>
</protein>
<evidence type="ECO:0000256" key="1">
    <source>
        <dbReference type="ARBA" id="ARBA00004429"/>
    </source>
</evidence>
<dbReference type="PRINTS" id="PR00812">
    <property type="entry name" value="BCTERIALGSPF"/>
</dbReference>
<keyword evidence="6 9" id="KW-0812">Transmembrane</keyword>
<keyword evidence="7 10" id="KW-1133">Transmembrane helix</keyword>
<feature type="transmembrane region" description="Helical" evidence="10">
    <location>
        <begin position="375"/>
        <end position="398"/>
    </location>
</feature>
<evidence type="ECO:0000256" key="9">
    <source>
        <dbReference type="RuleBase" id="RU003923"/>
    </source>
</evidence>
<name>K4LG99_THEPS</name>